<evidence type="ECO:0000313" key="1">
    <source>
        <dbReference type="EMBL" id="TDE10229.1"/>
    </source>
</evidence>
<dbReference type="Proteomes" id="UP000294850">
    <property type="component" value="Unassembled WGS sequence"/>
</dbReference>
<keyword evidence="2" id="KW-1185">Reference proteome</keyword>
<evidence type="ECO:0008006" key="3">
    <source>
        <dbReference type="Google" id="ProtNLM"/>
    </source>
</evidence>
<evidence type="ECO:0000313" key="2">
    <source>
        <dbReference type="Proteomes" id="UP000294850"/>
    </source>
</evidence>
<gene>
    <name evidence="1" type="ORF">E0F88_28455</name>
</gene>
<comment type="caution">
    <text evidence="1">The sequence shown here is derived from an EMBL/GenBank/DDBJ whole genome shotgun (WGS) entry which is preliminary data.</text>
</comment>
<dbReference type="RefSeq" id="WP_131961737.1">
    <property type="nucleotide sequence ID" value="NZ_SMFL01000016.1"/>
</dbReference>
<organism evidence="1 2">
    <name type="scientific">Dyadobacter psychrotolerans</name>
    <dbReference type="NCBI Taxonomy" id="2541721"/>
    <lineage>
        <taxon>Bacteria</taxon>
        <taxon>Pseudomonadati</taxon>
        <taxon>Bacteroidota</taxon>
        <taxon>Cytophagia</taxon>
        <taxon>Cytophagales</taxon>
        <taxon>Spirosomataceae</taxon>
        <taxon>Dyadobacter</taxon>
    </lineage>
</organism>
<reference evidence="1 2" key="1">
    <citation type="submission" date="2019-03" db="EMBL/GenBank/DDBJ databases">
        <title>Dyadobacter AR-3-6 sp. nov., isolated from arctic soil.</title>
        <authorList>
            <person name="Chaudhary D.K."/>
        </authorList>
    </citation>
    <scope>NUCLEOTIDE SEQUENCE [LARGE SCALE GENOMIC DNA]</scope>
    <source>
        <strain evidence="1 2">AR-3-6</strain>
    </source>
</reference>
<name>A0A4R5D9H7_9BACT</name>
<proteinExistence type="predicted"/>
<dbReference type="OrthoDB" id="3251881at2"/>
<dbReference type="AlphaFoldDB" id="A0A4R5D9H7"/>
<protein>
    <recommendedName>
        <fullName evidence="3">Lipopolysaccharide biosynthesis protein</fullName>
    </recommendedName>
</protein>
<sequence length="327" mass="38263">MADFTRILNQKLKGKKILLIGVKFYHFTDEIIAKLIHYGAEVTFRYERDTTIKFGLAKTFKPEFADVLQERHYRKVAAEAEGKNFDYMLVIRGYTMQPWFVEKIKADHPGIQTILYQWDSYTNWECDYRYLISSFDVVKTFDLKDAEELNLPYVPTYSSDEYADLPATETEFDIFYSGGYTDPRYEFLKQIISYSAANGLKLYAHLVMNQVSYIRGFLKNDKPDRSLLSFKNLTKEEYLDIFKRSNVIIDYTKDTQAGLTMRTLDVLAAGKKLLTNNKYITAEPFYNPAQVQLFDPANFSVDTDFVKGKELFPKQDFSIDKWLNNIF</sequence>
<accession>A0A4R5D9H7</accession>
<dbReference type="EMBL" id="SMFL01000016">
    <property type="protein sequence ID" value="TDE10229.1"/>
    <property type="molecule type" value="Genomic_DNA"/>
</dbReference>